<feature type="domain" description="Sulfatase N-terminal" evidence="6">
    <location>
        <begin position="77"/>
        <end position="491"/>
    </location>
</feature>
<dbReference type="Proteomes" id="UP000183208">
    <property type="component" value="Unassembled WGS sequence"/>
</dbReference>
<dbReference type="OrthoDB" id="9803751at2"/>
<dbReference type="PANTHER" id="PTHR42693">
    <property type="entry name" value="ARYLSULFATASE FAMILY MEMBER"/>
    <property type="match status" value="1"/>
</dbReference>
<dbReference type="InterPro" id="IPR000917">
    <property type="entry name" value="Sulfatase_N"/>
</dbReference>
<name>A0A1M7DWZ6_9BRAD</name>
<dbReference type="InterPro" id="IPR017850">
    <property type="entry name" value="Alkaline_phosphatase_core_sf"/>
</dbReference>
<evidence type="ECO:0000259" key="6">
    <source>
        <dbReference type="Pfam" id="PF00884"/>
    </source>
</evidence>
<dbReference type="GO" id="GO:0046872">
    <property type="term" value="F:metal ion binding"/>
    <property type="evidence" value="ECO:0007669"/>
    <property type="project" value="UniProtKB-KW"/>
</dbReference>
<dbReference type="PANTHER" id="PTHR42693:SF43">
    <property type="entry name" value="BLL2667 PROTEIN"/>
    <property type="match status" value="1"/>
</dbReference>
<evidence type="ECO:0000256" key="4">
    <source>
        <dbReference type="ARBA" id="ARBA00022837"/>
    </source>
</evidence>
<comment type="similarity">
    <text evidence="1">Belongs to the sulfatase family.</text>
</comment>
<dbReference type="EMBL" id="FNTI01000001">
    <property type="protein sequence ID" value="SED87735.1"/>
    <property type="molecule type" value="Genomic_DNA"/>
</dbReference>
<protein>
    <submittedName>
        <fullName evidence="7">Arylsulfatase</fullName>
    </submittedName>
</protein>
<accession>A0A1M7DWZ6</accession>
<keyword evidence="3" id="KW-0378">Hydrolase</keyword>
<keyword evidence="2" id="KW-0479">Metal-binding</keyword>
<keyword evidence="4" id="KW-0106">Calcium</keyword>
<dbReference type="Gene3D" id="3.40.720.10">
    <property type="entry name" value="Alkaline Phosphatase, subunit A"/>
    <property type="match status" value="1"/>
</dbReference>
<organism evidence="7 8">
    <name type="scientific">Bradyrhizobium lablabi</name>
    <dbReference type="NCBI Taxonomy" id="722472"/>
    <lineage>
        <taxon>Bacteria</taxon>
        <taxon>Pseudomonadati</taxon>
        <taxon>Pseudomonadota</taxon>
        <taxon>Alphaproteobacteria</taxon>
        <taxon>Hyphomicrobiales</taxon>
        <taxon>Nitrobacteraceae</taxon>
        <taxon>Bradyrhizobium</taxon>
    </lineage>
</organism>
<dbReference type="Gene3D" id="3.30.1120.10">
    <property type="match status" value="1"/>
</dbReference>
<dbReference type="AlphaFoldDB" id="A0A1M7DWZ6"/>
<evidence type="ECO:0000313" key="7">
    <source>
        <dbReference type="EMBL" id="SED87735.1"/>
    </source>
</evidence>
<evidence type="ECO:0000256" key="5">
    <source>
        <dbReference type="SAM" id="SignalP"/>
    </source>
</evidence>
<gene>
    <name evidence="7" type="ORF">SAMN05444171_5497</name>
</gene>
<dbReference type="GO" id="GO:0016787">
    <property type="term" value="F:hydrolase activity"/>
    <property type="evidence" value="ECO:0007669"/>
    <property type="project" value="UniProtKB-KW"/>
</dbReference>
<dbReference type="PROSITE" id="PS00523">
    <property type="entry name" value="SULFATASE_1"/>
    <property type="match status" value="1"/>
</dbReference>
<evidence type="ECO:0000256" key="3">
    <source>
        <dbReference type="ARBA" id="ARBA00022801"/>
    </source>
</evidence>
<dbReference type="InterPro" id="IPR050738">
    <property type="entry name" value="Sulfatase"/>
</dbReference>
<reference evidence="7 8" key="1">
    <citation type="submission" date="2016-10" db="EMBL/GenBank/DDBJ databases">
        <authorList>
            <person name="de Groot N.N."/>
        </authorList>
    </citation>
    <scope>NUCLEOTIDE SEQUENCE [LARGE SCALE GENOMIC DNA]</scope>
    <source>
        <strain evidence="7 8">GAS522</strain>
    </source>
</reference>
<dbReference type="InterPro" id="IPR024607">
    <property type="entry name" value="Sulfatase_CS"/>
</dbReference>
<evidence type="ECO:0000313" key="8">
    <source>
        <dbReference type="Proteomes" id="UP000183208"/>
    </source>
</evidence>
<sequence>MKITTALSLGFLLGTSYLPGVMAQQINGVPGSPSATTTIDGKQLPPPPPKFGGVIKETAKDSKSWWPPRVVPPKGAPNVLLIMTDDQGYGVSGTFGGVIPTPALDRVAKAGLRYTQFCSTALCSPTRAALITGRNHHSAGFGVIAELSTGFPGYDSIITPDKATVGTILKGNGYATSWFGKNHNTPGFQYSVAGPFDQWPSGMGFEYFYGFMGGETDQWTPYLFRDHTQIFPWIGKPDYNLITDMADEAIGHMRNLNAASPEQPFFVYYVPGGSHSPHQPKKEWIDKFKGKFDMGWNAMREQIFANQKRLGVIPANTELTAWPDDLPKWETLSADEKKLFARQAEVYAGYTAYTDYEIGRVIQAVEDMGKLDNTLIIYIDGDNGTSPEGTLLGTPNQYTAYNGILKVPVEEQLQFYDTWGSAATYPHMAVAWSWAFDTPFKWTKQVASHFGGTRQGLAISWPARIKDTGGIRSQFHHMIDIVPTILEATGIKAPQTVNGIKQSPIEGVSMAYTFDKANTTAASARKTQYFEMGANRGIYNEGWYANTTPPHGPWILNAPLPPINDYKWELYNLSADYSQANDLAAKMPDKLKQMQGLFLQEAGKYNVLPLDNAQFARAIAPRPSATAGQTVFTYSGEMPGIPDGNAPHILNRSFTITAEVEVPASGDGMIVTEGGRWGGYGLYLLKGVPVFNYNMLALLQARWAADQPIGAGKHTIVFDFKYDGPGIAKGGTGVLKVDGNEVRTLQVPKTIPFLLPADETFDVGIDTRTGVNDLDYQVPFRFNGKINNVKFNLGPTQLTAADEMKVREATARAHD</sequence>
<dbReference type="CDD" id="cd16025">
    <property type="entry name" value="PAS_like"/>
    <property type="match status" value="1"/>
</dbReference>
<evidence type="ECO:0000256" key="1">
    <source>
        <dbReference type="ARBA" id="ARBA00008779"/>
    </source>
</evidence>
<dbReference type="SUPFAM" id="SSF53649">
    <property type="entry name" value="Alkaline phosphatase-like"/>
    <property type="match status" value="1"/>
</dbReference>
<proteinExistence type="inferred from homology"/>
<evidence type="ECO:0000256" key="2">
    <source>
        <dbReference type="ARBA" id="ARBA00022723"/>
    </source>
</evidence>
<feature type="chain" id="PRO_5030031865" evidence="5">
    <location>
        <begin position="24"/>
        <end position="815"/>
    </location>
</feature>
<dbReference type="Pfam" id="PF00884">
    <property type="entry name" value="Sulfatase"/>
    <property type="match status" value="1"/>
</dbReference>
<feature type="signal peptide" evidence="5">
    <location>
        <begin position="1"/>
        <end position="23"/>
    </location>
</feature>
<keyword evidence="5" id="KW-0732">Signal</keyword>
<dbReference type="RefSeq" id="WP_079586520.1">
    <property type="nucleotide sequence ID" value="NZ_FNTI01000001.1"/>
</dbReference>